<feature type="transmembrane region" description="Helical" evidence="1">
    <location>
        <begin position="50"/>
        <end position="71"/>
    </location>
</feature>
<keyword evidence="3" id="KW-1185">Reference proteome</keyword>
<accession>A0A417YYR8</accession>
<proteinExistence type="predicted"/>
<name>A0A417YYR8_9BACI</name>
<dbReference type="RefSeq" id="WP_118919372.1">
    <property type="nucleotide sequence ID" value="NZ_QWEG01000002.1"/>
</dbReference>
<keyword evidence="1" id="KW-0812">Transmembrane</keyword>
<evidence type="ECO:0000313" key="3">
    <source>
        <dbReference type="Proteomes" id="UP000284416"/>
    </source>
</evidence>
<keyword evidence="1" id="KW-0472">Membrane</keyword>
<evidence type="ECO:0000256" key="1">
    <source>
        <dbReference type="SAM" id="Phobius"/>
    </source>
</evidence>
<dbReference type="NCBIfam" id="NF033684">
    <property type="entry name" value="suffix_2_RND"/>
    <property type="match status" value="1"/>
</dbReference>
<feature type="transmembrane region" description="Helical" evidence="1">
    <location>
        <begin position="20"/>
        <end position="44"/>
    </location>
</feature>
<gene>
    <name evidence="2" type="ORF">D1B31_03545</name>
</gene>
<dbReference type="InterPro" id="IPR047961">
    <property type="entry name" value="Transp_suffix-like"/>
</dbReference>
<reference evidence="2 3" key="1">
    <citation type="journal article" date="2017" name="Int. J. Syst. Evol. Microbiol.">
        <title>Bacillus notoginsengisoli sp. nov., a novel bacterium isolated from the rhizosphere of Panax notoginseng.</title>
        <authorList>
            <person name="Zhang M.Y."/>
            <person name="Cheng J."/>
            <person name="Cai Y."/>
            <person name="Zhang T.Y."/>
            <person name="Wu Y.Y."/>
            <person name="Manikprabhu D."/>
            <person name="Li W.J."/>
            <person name="Zhang Y.X."/>
        </authorList>
    </citation>
    <scope>NUCLEOTIDE SEQUENCE [LARGE SCALE GENOMIC DNA]</scope>
    <source>
        <strain evidence="2 3">JCM 30743</strain>
    </source>
</reference>
<dbReference type="AlphaFoldDB" id="A0A417YYR8"/>
<evidence type="ECO:0000313" key="2">
    <source>
        <dbReference type="EMBL" id="RHW42677.1"/>
    </source>
</evidence>
<evidence type="ECO:0008006" key="4">
    <source>
        <dbReference type="Google" id="ProtNLM"/>
    </source>
</evidence>
<sequence length="93" mass="10041">MQENGDIIASHQKKKARLTVIGAALIILSCILYGAILLVPLTSFSTGTKVAITAGLVISGEATFWIGGIILGKEAVTRYRKNLNPLNWFKGRK</sequence>
<organism evidence="2 3">
    <name type="scientific">Neobacillus notoginsengisoli</name>
    <dbReference type="NCBI Taxonomy" id="1578198"/>
    <lineage>
        <taxon>Bacteria</taxon>
        <taxon>Bacillati</taxon>
        <taxon>Bacillota</taxon>
        <taxon>Bacilli</taxon>
        <taxon>Bacillales</taxon>
        <taxon>Bacillaceae</taxon>
        <taxon>Neobacillus</taxon>
    </lineage>
</organism>
<protein>
    <recommendedName>
        <fullName evidence="4">Transporter suffix domain-containing protein</fullName>
    </recommendedName>
</protein>
<keyword evidence="1" id="KW-1133">Transmembrane helix</keyword>
<dbReference type="OrthoDB" id="1122717at2"/>
<dbReference type="EMBL" id="QWEG01000002">
    <property type="protein sequence ID" value="RHW42677.1"/>
    <property type="molecule type" value="Genomic_DNA"/>
</dbReference>
<dbReference type="Proteomes" id="UP000284416">
    <property type="component" value="Unassembled WGS sequence"/>
</dbReference>
<comment type="caution">
    <text evidence="2">The sequence shown here is derived from an EMBL/GenBank/DDBJ whole genome shotgun (WGS) entry which is preliminary data.</text>
</comment>